<comment type="caution">
    <text evidence="1">The sequence shown here is derived from an EMBL/GenBank/DDBJ whole genome shotgun (WGS) entry which is preliminary data.</text>
</comment>
<accession>A0A8S0X976</accession>
<organism evidence="1 2">
    <name type="scientific">Candidatus Methylobacter favarea</name>
    <dbReference type="NCBI Taxonomy" id="2707345"/>
    <lineage>
        <taxon>Bacteria</taxon>
        <taxon>Pseudomonadati</taxon>
        <taxon>Pseudomonadota</taxon>
        <taxon>Gammaproteobacteria</taxon>
        <taxon>Methylococcales</taxon>
        <taxon>Methylococcaceae</taxon>
        <taxon>Methylobacter</taxon>
    </lineage>
</organism>
<proteinExistence type="predicted"/>
<dbReference type="Proteomes" id="UP000494216">
    <property type="component" value="Unassembled WGS sequence"/>
</dbReference>
<protein>
    <submittedName>
        <fullName evidence="1">Uncharacterized protein</fullName>
    </submittedName>
</protein>
<name>A0A8S0X976_9GAMM</name>
<keyword evidence="2" id="KW-1185">Reference proteome</keyword>
<reference evidence="1 2" key="1">
    <citation type="submission" date="2020-02" db="EMBL/GenBank/DDBJ databases">
        <authorList>
            <person name="Hogendoorn C."/>
        </authorList>
    </citation>
    <scope>NUCLEOTIDE SEQUENCE [LARGE SCALE GENOMIC DNA]</scope>
    <source>
        <strain evidence="1">METHB21</strain>
    </source>
</reference>
<sequence>MPHPALVNTFSQFRDHFHQLQRKSSIVSIDDNAKGANVEDGAFAYCEKIEYKPYACLVLVVIILRHRGRHYAFWAFGRMQVHES</sequence>
<gene>
    <name evidence="1" type="ORF">METHB2_530011</name>
</gene>
<dbReference type="EMBL" id="CADCXN010000084">
    <property type="protein sequence ID" value="CAA9891936.1"/>
    <property type="molecule type" value="Genomic_DNA"/>
</dbReference>
<dbReference type="AlphaFoldDB" id="A0A8S0X976"/>
<evidence type="ECO:0000313" key="2">
    <source>
        <dbReference type="Proteomes" id="UP000494216"/>
    </source>
</evidence>
<evidence type="ECO:0000313" key="1">
    <source>
        <dbReference type="EMBL" id="CAA9891936.1"/>
    </source>
</evidence>